<reference evidence="6 7" key="1">
    <citation type="journal article" date="2023" name="Commun. Biol.">
        <title>Genome analysis of Parmales, the sister group of diatoms, reveals the evolutionary specialization of diatoms from phago-mixotrophs to photoautotrophs.</title>
        <authorList>
            <person name="Ban H."/>
            <person name="Sato S."/>
            <person name="Yoshikawa S."/>
            <person name="Yamada K."/>
            <person name="Nakamura Y."/>
            <person name="Ichinomiya M."/>
            <person name="Sato N."/>
            <person name="Blanc-Mathieu R."/>
            <person name="Endo H."/>
            <person name="Kuwata A."/>
            <person name="Ogata H."/>
        </authorList>
    </citation>
    <scope>NUCLEOTIDE SEQUENCE [LARGE SCALE GENOMIC DNA]</scope>
</reference>
<evidence type="ECO:0000313" key="6">
    <source>
        <dbReference type="EMBL" id="GMI19373.1"/>
    </source>
</evidence>
<dbReference type="Pfam" id="PF16901">
    <property type="entry name" value="DAO_C"/>
    <property type="match status" value="1"/>
</dbReference>
<dbReference type="Proteomes" id="UP001165060">
    <property type="component" value="Unassembled WGS sequence"/>
</dbReference>
<name>A0ABQ6M4Q6_9STRA</name>
<keyword evidence="7" id="KW-1185">Reference proteome</keyword>
<protein>
    <recommendedName>
        <fullName evidence="1">glycerol-3-phosphate dehydrogenase</fullName>
        <ecNumber evidence="1">1.1.5.3</ecNumber>
    </recommendedName>
</protein>
<dbReference type="PANTHER" id="PTHR11985:SF15">
    <property type="entry name" value="GLYCEROL-3-PHOSPHATE DEHYDROGENASE, MITOCHONDRIAL"/>
    <property type="match status" value="1"/>
</dbReference>
<comment type="caution">
    <text evidence="6">The sequence shown here is derived from an EMBL/GenBank/DDBJ whole genome shotgun (WGS) entry which is preliminary data.</text>
</comment>
<dbReference type="EC" id="1.1.5.3" evidence="1"/>
<feature type="domain" description="Alpha-glycerophosphate oxidase C-terminal" evidence="5">
    <location>
        <begin position="5"/>
        <end position="143"/>
    </location>
</feature>
<accession>A0ABQ6M4Q6</accession>
<gene>
    <name evidence="6" type="ORF">TeGR_g8918</name>
</gene>
<evidence type="ECO:0000256" key="2">
    <source>
        <dbReference type="ARBA" id="ARBA00022630"/>
    </source>
</evidence>
<keyword evidence="3" id="KW-0274">FAD</keyword>
<evidence type="ECO:0000256" key="4">
    <source>
        <dbReference type="ARBA" id="ARBA00023002"/>
    </source>
</evidence>
<organism evidence="6 7">
    <name type="scientific">Tetraparma gracilis</name>
    <dbReference type="NCBI Taxonomy" id="2962635"/>
    <lineage>
        <taxon>Eukaryota</taxon>
        <taxon>Sar</taxon>
        <taxon>Stramenopiles</taxon>
        <taxon>Ochrophyta</taxon>
        <taxon>Bolidophyceae</taxon>
        <taxon>Parmales</taxon>
        <taxon>Triparmaceae</taxon>
        <taxon>Tetraparma</taxon>
    </lineage>
</organism>
<keyword evidence="4" id="KW-0560">Oxidoreductase</keyword>
<dbReference type="InterPro" id="IPR031656">
    <property type="entry name" value="DAO_C"/>
</dbReference>
<sequence length="167" mass="18531">TVRECVTLNRGLIGSDRAGVVSERKFDKIRITLREEYNMPKDVASHLVSNYGTRALQVAELCKPGGPTSDKQVAATKYGHKRLVARYPMLEAEVIFAARQEYALSVVDVLARRTRLAFIDSAAAEEVAGRVAELLGGELGWGRGKKAAETKEALRWLKSMNLKGREW</sequence>
<dbReference type="EMBL" id="BRYB01002432">
    <property type="protein sequence ID" value="GMI19373.1"/>
    <property type="molecule type" value="Genomic_DNA"/>
</dbReference>
<proteinExistence type="predicted"/>
<dbReference type="PANTHER" id="PTHR11985">
    <property type="entry name" value="GLYCEROL-3-PHOSPHATE DEHYDROGENASE"/>
    <property type="match status" value="1"/>
</dbReference>
<feature type="non-terminal residue" evidence="6">
    <location>
        <position position="1"/>
    </location>
</feature>
<evidence type="ECO:0000256" key="3">
    <source>
        <dbReference type="ARBA" id="ARBA00022827"/>
    </source>
</evidence>
<dbReference type="InterPro" id="IPR000447">
    <property type="entry name" value="G3P_DH_FAD-dep"/>
</dbReference>
<dbReference type="InterPro" id="IPR038299">
    <property type="entry name" value="DAO_C_sf"/>
</dbReference>
<evidence type="ECO:0000259" key="5">
    <source>
        <dbReference type="Pfam" id="PF16901"/>
    </source>
</evidence>
<evidence type="ECO:0000256" key="1">
    <source>
        <dbReference type="ARBA" id="ARBA00013029"/>
    </source>
</evidence>
<evidence type="ECO:0000313" key="7">
    <source>
        <dbReference type="Proteomes" id="UP001165060"/>
    </source>
</evidence>
<keyword evidence="2" id="KW-0285">Flavoprotein</keyword>
<dbReference type="Gene3D" id="1.10.8.870">
    <property type="entry name" value="Alpha-glycerophosphate oxidase, cap domain"/>
    <property type="match status" value="1"/>
</dbReference>